<protein>
    <submittedName>
        <fullName evidence="1">Uncharacterized protein</fullName>
    </submittedName>
</protein>
<sequence>MMSAATEISDNLTPRTLSDISEVETTIRIGVDLVSATRRNIGFLRTVNESQWLHERATVVEAIRRYDELWMPLICDQTVGSTPARILPPFDIEWVWFCHTLNPVKLARCLHSNIFCQHSVWIAKKMWENQCKAPFFLSLMDSYRQYCESRFSKLIGKPAIFDEENEEYALMRCKEIWINRYPAEPFENEVDSDSSDNPTRQRYKGFLFMLDKFTDECSCFVPAFDIQLMWITHLSYPTVYAEDLKDMWDEMGKKVAGVWDTVKPKEVEETKKLWERTFDQPYEKAGGGLALELDGTASVKPPVYWECIRNGCQ</sequence>
<reference evidence="2" key="1">
    <citation type="journal article" date="2023" name="G3 (Bethesda)">
        <title>Genome assembly and association tests identify interacting loci associated with vigor, precocity, and sex in interspecific pistachio rootstocks.</title>
        <authorList>
            <person name="Palmer W."/>
            <person name="Jacygrad E."/>
            <person name="Sagayaradj S."/>
            <person name="Cavanaugh K."/>
            <person name="Han R."/>
            <person name="Bertier L."/>
            <person name="Beede B."/>
            <person name="Kafkas S."/>
            <person name="Golino D."/>
            <person name="Preece J."/>
            <person name="Michelmore R."/>
        </authorList>
    </citation>
    <scope>NUCLEOTIDE SEQUENCE [LARGE SCALE GENOMIC DNA]</scope>
</reference>
<comment type="caution">
    <text evidence="1">The sequence shown here is derived from an EMBL/GenBank/DDBJ whole genome shotgun (WGS) entry which is preliminary data.</text>
</comment>
<name>A0ACC0XAI2_9ROSI</name>
<dbReference type="EMBL" id="CM047748">
    <property type="protein sequence ID" value="KAJ0013489.1"/>
    <property type="molecule type" value="Genomic_DNA"/>
</dbReference>
<proteinExistence type="predicted"/>
<evidence type="ECO:0000313" key="2">
    <source>
        <dbReference type="Proteomes" id="UP001163603"/>
    </source>
</evidence>
<keyword evidence="2" id="KW-1185">Reference proteome</keyword>
<dbReference type="Proteomes" id="UP001163603">
    <property type="component" value="Chromosome 13"/>
</dbReference>
<evidence type="ECO:0000313" key="1">
    <source>
        <dbReference type="EMBL" id="KAJ0013489.1"/>
    </source>
</evidence>
<organism evidence="1 2">
    <name type="scientific">Pistacia integerrima</name>
    <dbReference type="NCBI Taxonomy" id="434235"/>
    <lineage>
        <taxon>Eukaryota</taxon>
        <taxon>Viridiplantae</taxon>
        <taxon>Streptophyta</taxon>
        <taxon>Embryophyta</taxon>
        <taxon>Tracheophyta</taxon>
        <taxon>Spermatophyta</taxon>
        <taxon>Magnoliopsida</taxon>
        <taxon>eudicotyledons</taxon>
        <taxon>Gunneridae</taxon>
        <taxon>Pentapetalae</taxon>
        <taxon>rosids</taxon>
        <taxon>malvids</taxon>
        <taxon>Sapindales</taxon>
        <taxon>Anacardiaceae</taxon>
        <taxon>Pistacia</taxon>
    </lineage>
</organism>
<gene>
    <name evidence="1" type="ORF">Pint_19686</name>
</gene>
<accession>A0ACC0XAI2</accession>